<dbReference type="Proteomes" id="UP000250235">
    <property type="component" value="Unassembled WGS sequence"/>
</dbReference>
<proteinExistence type="predicted"/>
<sequence>MSSDFFWKCWVVQELGIVKICEVWEPDAVTKRSELMKSVDWMLLLLASGSSVASGYLCVATGSTVASSAEITTQSLPAESLAQEQNAVVSTYVNDIVLLSSSADCTVACDWISSTTSLPLASGMQATC</sequence>
<gene>
    <name evidence="1" type="ORF">F511_27831</name>
</gene>
<reference evidence="1 2" key="1">
    <citation type="journal article" date="2015" name="Proc. Natl. Acad. Sci. U.S.A.">
        <title>The resurrection genome of Boea hygrometrica: A blueprint for survival of dehydration.</title>
        <authorList>
            <person name="Xiao L."/>
            <person name="Yang G."/>
            <person name="Zhang L."/>
            <person name="Yang X."/>
            <person name="Zhao S."/>
            <person name="Ji Z."/>
            <person name="Zhou Q."/>
            <person name="Hu M."/>
            <person name="Wang Y."/>
            <person name="Chen M."/>
            <person name="Xu Y."/>
            <person name="Jin H."/>
            <person name="Xiao X."/>
            <person name="Hu G."/>
            <person name="Bao F."/>
            <person name="Hu Y."/>
            <person name="Wan P."/>
            <person name="Li L."/>
            <person name="Deng X."/>
            <person name="Kuang T."/>
            <person name="Xiang C."/>
            <person name="Zhu J.K."/>
            <person name="Oliver M.J."/>
            <person name="He Y."/>
        </authorList>
    </citation>
    <scope>NUCLEOTIDE SEQUENCE [LARGE SCALE GENOMIC DNA]</scope>
    <source>
        <strain evidence="2">cv. XS01</strain>
    </source>
</reference>
<dbReference type="EMBL" id="KV000883">
    <property type="protein sequence ID" value="KZV39813.1"/>
    <property type="molecule type" value="Genomic_DNA"/>
</dbReference>
<dbReference type="AlphaFoldDB" id="A0A2Z7BYT5"/>
<evidence type="ECO:0000313" key="1">
    <source>
        <dbReference type="EMBL" id="KZV39813.1"/>
    </source>
</evidence>
<evidence type="ECO:0000313" key="2">
    <source>
        <dbReference type="Proteomes" id="UP000250235"/>
    </source>
</evidence>
<keyword evidence="2" id="KW-1185">Reference proteome</keyword>
<accession>A0A2Z7BYT5</accession>
<organism evidence="1 2">
    <name type="scientific">Dorcoceras hygrometricum</name>
    <dbReference type="NCBI Taxonomy" id="472368"/>
    <lineage>
        <taxon>Eukaryota</taxon>
        <taxon>Viridiplantae</taxon>
        <taxon>Streptophyta</taxon>
        <taxon>Embryophyta</taxon>
        <taxon>Tracheophyta</taxon>
        <taxon>Spermatophyta</taxon>
        <taxon>Magnoliopsida</taxon>
        <taxon>eudicotyledons</taxon>
        <taxon>Gunneridae</taxon>
        <taxon>Pentapetalae</taxon>
        <taxon>asterids</taxon>
        <taxon>lamiids</taxon>
        <taxon>Lamiales</taxon>
        <taxon>Gesneriaceae</taxon>
        <taxon>Didymocarpoideae</taxon>
        <taxon>Trichosporeae</taxon>
        <taxon>Loxocarpinae</taxon>
        <taxon>Dorcoceras</taxon>
    </lineage>
</organism>
<protein>
    <submittedName>
        <fullName evidence="1">Uncharacterized protein</fullName>
    </submittedName>
</protein>
<name>A0A2Z7BYT5_9LAMI</name>